<protein>
    <submittedName>
        <fullName evidence="2">Putative prohead core scaffolding protein and protease</fullName>
    </submittedName>
</protein>
<dbReference type="EMBL" id="MT932329">
    <property type="protein sequence ID" value="QOI69461.1"/>
    <property type="molecule type" value="Genomic_DNA"/>
</dbReference>
<name>A0A7L8ZJE4_9CAUD</name>
<evidence type="ECO:0000313" key="2">
    <source>
        <dbReference type="EMBL" id="QOI69461.1"/>
    </source>
</evidence>
<dbReference type="GO" id="GO:0006508">
    <property type="term" value="P:proteolysis"/>
    <property type="evidence" value="ECO:0007669"/>
    <property type="project" value="UniProtKB-KW"/>
</dbReference>
<accession>A0A7L8ZJE4</accession>
<gene>
    <name evidence="2" type="ORF">F379_175</name>
</gene>
<proteinExistence type="predicted"/>
<keyword evidence="3" id="KW-1185">Reference proteome</keyword>
<keyword evidence="2" id="KW-0378">Hydrolase</keyword>
<evidence type="ECO:0000313" key="3">
    <source>
        <dbReference type="Proteomes" id="UP000593835"/>
    </source>
</evidence>
<organism evidence="2 3">
    <name type="scientific">Campylobacter phage F379</name>
    <dbReference type="NCBI Taxonomy" id="2776767"/>
    <lineage>
        <taxon>Viruses</taxon>
        <taxon>Duplodnaviria</taxon>
        <taxon>Heunggongvirae</taxon>
        <taxon>Uroviricota</taxon>
        <taxon>Caudoviricetes</taxon>
        <taxon>Connertonviridae</taxon>
        <taxon>Firehammervirus</taxon>
        <taxon>Firehammervirus F379</taxon>
    </lineage>
</organism>
<feature type="region of interest" description="Disordered" evidence="1">
    <location>
        <begin position="189"/>
        <end position="228"/>
    </location>
</feature>
<reference evidence="2 3" key="1">
    <citation type="submission" date="2020-08" db="EMBL/GenBank/DDBJ databases">
        <authorList>
            <person name="Sorensen M.C.H."/>
        </authorList>
    </citation>
    <scope>NUCLEOTIDE SEQUENCE [LARGE SCALE GENOMIC DNA]</scope>
</reference>
<evidence type="ECO:0000256" key="1">
    <source>
        <dbReference type="SAM" id="MobiDB-lite"/>
    </source>
</evidence>
<sequence length="251" mass="28291">MSDKLKLLYEYHDANVLIEESVNDKKEKVKKYKIAGIFSTIGEKNRNGRIYPKELWESNVKKYQDVIKSGSINRLCEWEHPERGTVDPMEAVAAINKLEINGKYVMGEATLLDNPRANQLKSLIDNGIKLSVSSRGSGRVKNGIVESFDLITYDLVSAPSDYNATMEGTSIYESQKEFVMVDGKLVESKDSDSAKDSDSDSKADTKDSKDSKDSDSNDSKDNTEDSKLKESILKEHFLEFIEILKNKNKNK</sequence>
<dbReference type="Pfam" id="PF03420">
    <property type="entry name" value="Peptidase_S77"/>
    <property type="match status" value="1"/>
</dbReference>
<dbReference type="Proteomes" id="UP000593835">
    <property type="component" value="Segment"/>
</dbReference>
<dbReference type="GO" id="GO:0008233">
    <property type="term" value="F:peptidase activity"/>
    <property type="evidence" value="ECO:0007669"/>
    <property type="project" value="UniProtKB-KW"/>
</dbReference>
<dbReference type="InterPro" id="IPR005082">
    <property type="entry name" value="Peptidase_U9_T4_prohead"/>
</dbReference>
<keyword evidence="2" id="KW-0645">Protease</keyword>